<gene>
    <name evidence="1" type="ORF">FCALED_LOCUS9270</name>
</gene>
<evidence type="ECO:0000313" key="2">
    <source>
        <dbReference type="Proteomes" id="UP000789570"/>
    </source>
</evidence>
<name>A0A9N9CU18_9GLOM</name>
<dbReference type="EMBL" id="CAJVPQ010002999">
    <property type="protein sequence ID" value="CAG8615140.1"/>
    <property type="molecule type" value="Genomic_DNA"/>
</dbReference>
<evidence type="ECO:0000313" key="1">
    <source>
        <dbReference type="EMBL" id="CAG8615140.1"/>
    </source>
</evidence>
<reference evidence="1" key="1">
    <citation type="submission" date="2021-06" db="EMBL/GenBank/DDBJ databases">
        <authorList>
            <person name="Kallberg Y."/>
            <person name="Tangrot J."/>
            <person name="Rosling A."/>
        </authorList>
    </citation>
    <scope>NUCLEOTIDE SEQUENCE</scope>
    <source>
        <strain evidence="1">UK204</strain>
    </source>
</reference>
<keyword evidence="2" id="KW-1185">Reference proteome</keyword>
<dbReference type="Proteomes" id="UP000789570">
    <property type="component" value="Unassembled WGS sequence"/>
</dbReference>
<protein>
    <submittedName>
        <fullName evidence="1">17789_t:CDS:1</fullName>
    </submittedName>
</protein>
<comment type="caution">
    <text evidence="1">The sequence shown here is derived from an EMBL/GenBank/DDBJ whole genome shotgun (WGS) entry which is preliminary data.</text>
</comment>
<dbReference type="AlphaFoldDB" id="A0A9N9CU18"/>
<organism evidence="1 2">
    <name type="scientific">Funneliformis caledonium</name>
    <dbReference type="NCBI Taxonomy" id="1117310"/>
    <lineage>
        <taxon>Eukaryota</taxon>
        <taxon>Fungi</taxon>
        <taxon>Fungi incertae sedis</taxon>
        <taxon>Mucoromycota</taxon>
        <taxon>Glomeromycotina</taxon>
        <taxon>Glomeromycetes</taxon>
        <taxon>Glomerales</taxon>
        <taxon>Glomeraceae</taxon>
        <taxon>Funneliformis</taxon>
    </lineage>
</organism>
<sequence>MLSYNNKNGISKCRVYGGSGYISCSTCNSSEYVNDTNMPLKMKVYSSCNGSGSKTCSNCGGSGHH</sequence>
<accession>A0A9N9CU18</accession>
<proteinExistence type="predicted"/>